<feature type="chain" id="PRO_5045178871" evidence="2">
    <location>
        <begin position="27"/>
        <end position="238"/>
    </location>
</feature>
<feature type="domain" description="DUF305" evidence="3">
    <location>
        <begin position="82"/>
        <end position="236"/>
    </location>
</feature>
<dbReference type="RefSeq" id="WP_368521839.1">
    <property type="nucleotide sequence ID" value="NZ_JAYWMA010000001.1"/>
</dbReference>
<gene>
    <name evidence="4" type="ORF">VVR64_00745</name>
</gene>
<dbReference type="PANTHER" id="PTHR36933">
    <property type="entry name" value="SLL0788 PROTEIN"/>
    <property type="match status" value="1"/>
</dbReference>
<feature type="compositionally biased region" description="Basic and acidic residues" evidence="1">
    <location>
        <begin position="147"/>
        <end position="159"/>
    </location>
</feature>
<dbReference type="InterPro" id="IPR012347">
    <property type="entry name" value="Ferritin-like"/>
</dbReference>
<comment type="caution">
    <text evidence="4">The sequence shown here is derived from an EMBL/GenBank/DDBJ whole genome shotgun (WGS) entry which is preliminary data.</text>
</comment>
<dbReference type="PROSITE" id="PS51257">
    <property type="entry name" value="PROKAR_LIPOPROTEIN"/>
    <property type="match status" value="1"/>
</dbReference>
<dbReference type="Proteomes" id="UP001558353">
    <property type="component" value="Unassembled WGS sequence"/>
</dbReference>
<dbReference type="Gene3D" id="1.20.1260.10">
    <property type="match status" value="1"/>
</dbReference>
<keyword evidence="2" id="KW-0732">Signal</keyword>
<feature type="signal peptide" evidence="2">
    <location>
        <begin position="1"/>
        <end position="26"/>
    </location>
</feature>
<accession>A0ABV3UQI3</accession>
<protein>
    <submittedName>
        <fullName evidence="4">DUF305 domain-containing protein</fullName>
    </submittedName>
</protein>
<evidence type="ECO:0000256" key="1">
    <source>
        <dbReference type="SAM" id="MobiDB-lite"/>
    </source>
</evidence>
<evidence type="ECO:0000259" key="3">
    <source>
        <dbReference type="Pfam" id="PF03713"/>
    </source>
</evidence>
<reference evidence="4 5" key="1">
    <citation type="journal article" date="2024" name="Fungal Genet. Biol.">
        <title>The porcine skin microbiome exhibits broad fungal antagonism.</title>
        <authorList>
            <person name="De La Cruz K.F."/>
            <person name="Townsend E.C."/>
            <person name="Alex Cheong J.Z."/>
            <person name="Salamzade R."/>
            <person name="Liu A."/>
            <person name="Sandstrom S."/>
            <person name="Davila E."/>
            <person name="Huang L."/>
            <person name="Xu K.H."/>
            <person name="Wu S.Y."/>
            <person name="Meudt J.J."/>
            <person name="Shanmuganayagam D."/>
            <person name="Gibson A.L.F."/>
            <person name="Kalan L.R."/>
        </authorList>
    </citation>
    <scope>NUCLEOTIDE SEQUENCE [LARGE SCALE GENOMIC DNA]</scope>
    <source>
        <strain evidence="4 5">LK2569</strain>
    </source>
</reference>
<keyword evidence="5" id="KW-1185">Reference proteome</keyword>
<dbReference type="InterPro" id="IPR005183">
    <property type="entry name" value="DUF305_CopM-like"/>
</dbReference>
<name>A0ABV3UQI3_9CORY</name>
<feature type="region of interest" description="Disordered" evidence="1">
    <location>
        <begin position="139"/>
        <end position="163"/>
    </location>
</feature>
<dbReference type="PANTHER" id="PTHR36933:SF1">
    <property type="entry name" value="SLL0788 PROTEIN"/>
    <property type="match status" value="1"/>
</dbReference>
<sequence length="238" mass="24960">MSEKRIIRGLALTGTAAITLAMTACATDDAADDATNGTAATAASADAAADGTSPSPGAAAASSQPETEMPEAEDAGPHNDADVSFNRMMMAHHQQAVAMSGLIEGRTDNADIIELGKKIAEAQSREIEQMSARLAAWGEDPTAPSAHEPHDGHAGHGESGEDMEGMLSDEAMQQLAEAQGPEFDRLFLEGMIEHHEGAVAMAEDVIRDGENEPTRELAEIVVDSQKKEIDEMKKLLGA</sequence>
<evidence type="ECO:0000256" key="2">
    <source>
        <dbReference type="SAM" id="SignalP"/>
    </source>
</evidence>
<evidence type="ECO:0000313" key="4">
    <source>
        <dbReference type="EMBL" id="MEX3527600.1"/>
    </source>
</evidence>
<dbReference type="Pfam" id="PF03713">
    <property type="entry name" value="DUF305"/>
    <property type="match status" value="1"/>
</dbReference>
<proteinExistence type="predicted"/>
<feature type="compositionally biased region" description="Low complexity" evidence="1">
    <location>
        <begin position="31"/>
        <end position="63"/>
    </location>
</feature>
<dbReference type="EMBL" id="JAYWMA010000001">
    <property type="protein sequence ID" value="MEX3527600.1"/>
    <property type="molecule type" value="Genomic_DNA"/>
</dbReference>
<evidence type="ECO:0000313" key="5">
    <source>
        <dbReference type="Proteomes" id="UP001558353"/>
    </source>
</evidence>
<feature type="region of interest" description="Disordered" evidence="1">
    <location>
        <begin position="31"/>
        <end position="82"/>
    </location>
</feature>
<organism evidence="4 5">
    <name type="scientific">Corynebacterium xerosis</name>
    <dbReference type="NCBI Taxonomy" id="1725"/>
    <lineage>
        <taxon>Bacteria</taxon>
        <taxon>Bacillati</taxon>
        <taxon>Actinomycetota</taxon>
        <taxon>Actinomycetes</taxon>
        <taxon>Mycobacteriales</taxon>
        <taxon>Corynebacteriaceae</taxon>
        <taxon>Corynebacterium</taxon>
    </lineage>
</organism>